<organism evidence="2 3">
    <name type="scientific">Clohesyomyces aquaticus</name>
    <dbReference type="NCBI Taxonomy" id="1231657"/>
    <lineage>
        <taxon>Eukaryota</taxon>
        <taxon>Fungi</taxon>
        <taxon>Dikarya</taxon>
        <taxon>Ascomycota</taxon>
        <taxon>Pezizomycotina</taxon>
        <taxon>Dothideomycetes</taxon>
        <taxon>Pleosporomycetidae</taxon>
        <taxon>Pleosporales</taxon>
        <taxon>Lindgomycetaceae</taxon>
        <taxon>Clohesyomyces</taxon>
    </lineage>
</organism>
<accession>A0A1Y1Z2D1</accession>
<dbReference type="Proteomes" id="UP000193144">
    <property type="component" value="Unassembled WGS sequence"/>
</dbReference>
<sequence length="650" mass="71623">MLTWEVSSLLISGCFLALGICVARLEGKPESPWSSRVIQATRIAPSIWPIIFSGVLGTAIKAFADWKAERGVSLLALEQLLGSLTMASSIITMFRWSIPRASSAVLILLWAFNPLGSQASLRGAYLQSRTGSSEGLIHFFNSNHTWMVPFSVFSKETPGIHMQAIVPAVYTSTLHDVISSLQYVNPTNDTAASLVADLGSHSSSGIQAATDNWGNIRIPHLRYLSNYDAKNPKQWLETSWDKKILNYSSLVGDRIDGVDRAFTGNTSFNVTTSYQDFSCAPWFNLNVANSNGKSSNSSQEEQWFDSPADVWLRNKTARRLASFLSPPDYPNSLLPLFVTTIFERPTNNEVFGMTFVFAQYRGLGYALSLTKCSPRTVYVDANVICVSRGISGKMICGVVALRESPNPPAASNMTIFDYPLAVGHGSDSFGYFLINSVSFGQASSTAEYYMMDPLTALTGSRNGNSRWTDPQRYETVDLSSLHIEVFEQRFSLLANTLWKISVLRQTVVGGNMSSLGDDQDLPAEMFLRNTTSRVTFPLPSTFKISKAWLAVYFVAAFVMLIAATFALLMHAFCRAPAILGYVSSLIRDSTFFDDFGMYKNSMEDGVEKTKRLGELRVMIADVGSGTDGVGKIAFAPVGAGERVRKRRMYM</sequence>
<keyword evidence="3" id="KW-1185">Reference proteome</keyword>
<proteinExistence type="predicted"/>
<evidence type="ECO:0000256" key="1">
    <source>
        <dbReference type="SAM" id="Phobius"/>
    </source>
</evidence>
<gene>
    <name evidence="2" type="ORF">BCR34DRAFT_572675</name>
</gene>
<dbReference type="AlphaFoldDB" id="A0A1Y1Z2D1"/>
<dbReference type="EMBL" id="MCFA01000135">
    <property type="protein sequence ID" value="ORY04463.1"/>
    <property type="molecule type" value="Genomic_DNA"/>
</dbReference>
<reference evidence="2 3" key="1">
    <citation type="submission" date="2016-07" db="EMBL/GenBank/DDBJ databases">
        <title>Pervasive Adenine N6-methylation of Active Genes in Fungi.</title>
        <authorList>
            <consortium name="DOE Joint Genome Institute"/>
            <person name="Mondo S.J."/>
            <person name="Dannebaum R.O."/>
            <person name="Kuo R.C."/>
            <person name="Labutti K."/>
            <person name="Haridas S."/>
            <person name="Kuo A."/>
            <person name="Salamov A."/>
            <person name="Ahrendt S.R."/>
            <person name="Lipzen A."/>
            <person name="Sullivan W."/>
            <person name="Andreopoulos W.B."/>
            <person name="Clum A."/>
            <person name="Lindquist E."/>
            <person name="Daum C."/>
            <person name="Ramamoorthy G.K."/>
            <person name="Gryganskyi A."/>
            <person name="Culley D."/>
            <person name="Magnuson J.K."/>
            <person name="James T.Y."/>
            <person name="O'Malley M.A."/>
            <person name="Stajich J.E."/>
            <person name="Spatafora J.W."/>
            <person name="Visel A."/>
            <person name="Grigoriev I.V."/>
        </authorList>
    </citation>
    <scope>NUCLEOTIDE SEQUENCE [LARGE SCALE GENOMIC DNA]</scope>
    <source>
        <strain evidence="2 3">CBS 115471</strain>
    </source>
</reference>
<dbReference type="OrthoDB" id="3726939at2759"/>
<protein>
    <submittedName>
        <fullName evidence="2">Uncharacterized protein</fullName>
    </submittedName>
</protein>
<keyword evidence="1" id="KW-1133">Transmembrane helix</keyword>
<evidence type="ECO:0000313" key="2">
    <source>
        <dbReference type="EMBL" id="ORY04463.1"/>
    </source>
</evidence>
<keyword evidence="1" id="KW-0812">Transmembrane</keyword>
<evidence type="ECO:0000313" key="3">
    <source>
        <dbReference type="Proteomes" id="UP000193144"/>
    </source>
</evidence>
<name>A0A1Y1Z2D1_9PLEO</name>
<comment type="caution">
    <text evidence="2">The sequence shown here is derived from an EMBL/GenBank/DDBJ whole genome shotgun (WGS) entry which is preliminary data.</text>
</comment>
<dbReference type="STRING" id="1231657.A0A1Y1Z2D1"/>
<feature type="transmembrane region" description="Helical" evidence="1">
    <location>
        <begin position="547"/>
        <end position="568"/>
    </location>
</feature>
<keyword evidence="1" id="KW-0472">Membrane</keyword>